<feature type="domain" description="Peptidase M56" evidence="3">
    <location>
        <begin position="6"/>
        <end position="251"/>
    </location>
</feature>
<dbReference type="PANTHER" id="PTHR33446">
    <property type="entry name" value="PROTEIN TONB-RELATED"/>
    <property type="match status" value="1"/>
</dbReference>
<keyword evidence="5" id="KW-1185">Reference proteome</keyword>
<protein>
    <submittedName>
        <fullName evidence="4">Signal transducer regulating beta-lactamase production, contains metallopeptidase domain</fullName>
    </submittedName>
</protein>
<accession>A0A1H4CSI8</accession>
<dbReference type="STRING" id="150146.SAMN05443667_106194"/>
<dbReference type="OrthoDB" id="1522859at2"/>
<keyword evidence="1" id="KW-0472">Membrane</keyword>
<dbReference type="CDD" id="cd07341">
    <property type="entry name" value="M56_BlaR1_MecR1_like"/>
    <property type="match status" value="1"/>
</dbReference>
<dbReference type="SUPFAM" id="SSF74653">
    <property type="entry name" value="TolA/TonB C-terminal domain"/>
    <property type="match status" value="1"/>
</dbReference>
<evidence type="ECO:0000259" key="3">
    <source>
        <dbReference type="Pfam" id="PF05569"/>
    </source>
</evidence>
<dbReference type="Proteomes" id="UP000198951">
    <property type="component" value="Unassembled WGS sequence"/>
</dbReference>
<gene>
    <name evidence="4" type="ORF">SAMN05443667_106194</name>
</gene>
<reference evidence="5" key="1">
    <citation type="submission" date="2016-10" db="EMBL/GenBank/DDBJ databases">
        <authorList>
            <person name="Varghese N."/>
            <person name="Submissions S."/>
        </authorList>
    </citation>
    <scope>NUCLEOTIDE SEQUENCE [LARGE SCALE GENOMIC DNA]</scope>
    <source>
        <strain evidence="5">DSM 22376</strain>
    </source>
</reference>
<organism evidence="4 5">
    <name type="scientific">Flavobacterium gillisiae</name>
    <dbReference type="NCBI Taxonomy" id="150146"/>
    <lineage>
        <taxon>Bacteria</taxon>
        <taxon>Pseudomonadati</taxon>
        <taxon>Bacteroidota</taxon>
        <taxon>Flavobacteriia</taxon>
        <taxon>Flavobacteriales</taxon>
        <taxon>Flavobacteriaceae</taxon>
        <taxon>Flavobacterium</taxon>
    </lineage>
</organism>
<evidence type="ECO:0000313" key="5">
    <source>
        <dbReference type="Proteomes" id="UP000198951"/>
    </source>
</evidence>
<dbReference type="GO" id="GO:0098797">
    <property type="term" value="C:plasma membrane protein complex"/>
    <property type="evidence" value="ECO:0007669"/>
    <property type="project" value="TreeGrafter"/>
</dbReference>
<sequence>MIDFLIKSTISLCVLLAMYHLVLEKEKIHQFNRFYLLFCLLFSFTIPFITFEVIQEITNPLIPQNTIKIEEETIAVVQETTNYWLISIWSIYTAVTSILLFRFVRNITKLNTKAKSNTAIDYKNSQLILLKEVTLPYTFLNTIFINQDDYHNRKIEEELYTHELIHVTQRHTLDILLIETLKVLFWFNPIFIFYKKAIQLNHEFLADEKVVKSHNNVPFYQNLLISKANANPTYYLASNLNYSVTKKRLIMMTKTTSASRALLKKGLIIPLMTALLFSLCTKVVAQETTKKEESTATNKSSAFKNYYDKTTFKVKDENGKVVADKKYADLTAKEKNLVPAFIYNKNKLLTKNEIDRVMKEGGPEIFVIDPYDQKNIKVKKEDKNAIYSTAEITEKPEYPGGIELFYKFVGENFKISDEAYENKLKGKVYVTFIIEKDGSLTDFKILREIGYGTGEEVLRVLKQCPNWIPGKLNDEPVRTLYSLPITIQTEKTDLKH</sequence>
<dbReference type="PANTHER" id="PTHR33446:SF2">
    <property type="entry name" value="PROTEIN TONB"/>
    <property type="match status" value="1"/>
</dbReference>
<dbReference type="InterPro" id="IPR051045">
    <property type="entry name" value="TonB-dependent_transducer"/>
</dbReference>
<feature type="transmembrane region" description="Helical" evidence="1">
    <location>
        <begin position="34"/>
        <end position="54"/>
    </location>
</feature>
<feature type="transmembrane region" description="Helical" evidence="1">
    <location>
        <begin position="83"/>
        <end position="104"/>
    </location>
</feature>
<dbReference type="EMBL" id="FNRD01000006">
    <property type="protein sequence ID" value="SEA63327.1"/>
    <property type="molecule type" value="Genomic_DNA"/>
</dbReference>
<keyword evidence="1" id="KW-1133">Transmembrane helix</keyword>
<proteinExistence type="predicted"/>
<feature type="transmembrane region" description="Helical" evidence="1">
    <location>
        <begin position="6"/>
        <end position="22"/>
    </location>
</feature>
<dbReference type="InterPro" id="IPR008756">
    <property type="entry name" value="Peptidase_M56"/>
</dbReference>
<dbReference type="InterPro" id="IPR037682">
    <property type="entry name" value="TonB_C"/>
</dbReference>
<dbReference type="GO" id="GO:0031992">
    <property type="term" value="F:energy transducer activity"/>
    <property type="evidence" value="ECO:0007669"/>
    <property type="project" value="TreeGrafter"/>
</dbReference>
<evidence type="ECO:0000259" key="2">
    <source>
        <dbReference type="Pfam" id="PF03544"/>
    </source>
</evidence>
<dbReference type="Pfam" id="PF03544">
    <property type="entry name" value="TonB_C"/>
    <property type="match status" value="1"/>
</dbReference>
<keyword evidence="1" id="KW-0812">Transmembrane</keyword>
<dbReference type="RefSeq" id="WP_091089135.1">
    <property type="nucleotide sequence ID" value="NZ_FNRD01000006.1"/>
</dbReference>
<dbReference type="Gene3D" id="3.30.1150.10">
    <property type="match status" value="1"/>
</dbReference>
<evidence type="ECO:0000256" key="1">
    <source>
        <dbReference type="SAM" id="Phobius"/>
    </source>
</evidence>
<dbReference type="GO" id="GO:0055085">
    <property type="term" value="P:transmembrane transport"/>
    <property type="evidence" value="ECO:0007669"/>
    <property type="project" value="InterPro"/>
</dbReference>
<dbReference type="Pfam" id="PF05569">
    <property type="entry name" value="Peptidase_M56"/>
    <property type="match status" value="1"/>
</dbReference>
<dbReference type="AlphaFoldDB" id="A0A1H4CSI8"/>
<evidence type="ECO:0000313" key="4">
    <source>
        <dbReference type="EMBL" id="SEA63327.1"/>
    </source>
</evidence>
<feature type="domain" description="TonB C-terminal" evidence="2">
    <location>
        <begin position="417"/>
        <end position="485"/>
    </location>
</feature>
<name>A0A1H4CSI8_9FLAO</name>